<dbReference type="Proteomes" id="UP000179920">
    <property type="component" value="Chromosome XVI"/>
</dbReference>
<feature type="domain" description="SET" evidence="1">
    <location>
        <begin position="91"/>
        <end position="141"/>
    </location>
</feature>
<dbReference type="Gene3D" id="2.170.270.10">
    <property type="entry name" value="SET domain"/>
    <property type="match status" value="1"/>
</dbReference>
<dbReference type="SUPFAM" id="SSF82199">
    <property type="entry name" value="SET domain"/>
    <property type="match status" value="1"/>
</dbReference>
<reference evidence="2" key="1">
    <citation type="submission" date="2016-04" db="EMBL/GenBank/DDBJ databases">
        <authorList>
            <person name="Evans L.H."/>
            <person name="Alamgir A."/>
            <person name="Owens N."/>
            <person name="Weber N.D."/>
            <person name="Virtaneva K."/>
            <person name="Barbian K."/>
            <person name="Babar A."/>
            <person name="Rosenke K."/>
        </authorList>
    </citation>
    <scope>NUCLEOTIDE SEQUENCE</scope>
    <source>
        <strain evidence="2">UB2112</strain>
    </source>
</reference>
<dbReference type="Pfam" id="PF00856">
    <property type="entry name" value="SET"/>
    <property type="match status" value="1"/>
</dbReference>
<dbReference type="EMBL" id="ULHB01000065">
    <property type="protein sequence ID" value="SYW80181.1"/>
    <property type="molecule type" value="Genomic_DNA"/>
</dbReference>
<dbReference type="InterPro" id="IPR001214">
    <property type="entry name" value="SET_dom"/>
</dbReference>
<reference evidence="3" key="3">
    <citation type="submission" date="2018-08" db="EMBL/GenBank/DDBJ databases">
        <authorList>
            <person name="Guldener U."/>
        </authorList>
    </citation>
    <scope>NUCLEOTIDE SEQUENCE</scope>
    <source>
        <strain evidence="3">UB2</strain>
    </source>
</reference>
<reference evidence="4" key="2">
    <citation type="submission" date="2016-04" db="EMBL/GenBank/DDBJ databases">
        <authorList>
            <person name="Guldener U."/>
            <person name="Guldener U."/>
        </authorList>
    </citation>
    <scope>NUCLEOTIDE SEQUENCE [LARGE SCALE GENOMIC DNA]</scope>
    <source>
        <strain evidence="4">UB2112</strain>
    </source>
</reference>
<dbReference type="AlphaFoldDB" id="A0A1K0GAL1"/>
<dbReference type="InterPro" id="IPR053201">
    <property type="entry name" value="Flavunoidine_N-MTase"/>
</dbReference>
<dbReference type="Proteomes" id="UP000658997">
    <property type="component" value="Unassembled WGS sequence"/>
</dbReference>
<gene>
    <name evidence="3" type="ORF">UBRO2_03449</name>
    <name evidence="2" type="ORF">UBRO_07559</name>
</gene>
<dbReference type="InterPro" id="IPR046341">
    <property type="entry name" value="SET_dom_sf"/>
</dbReference>
<accession>A0A1K0GAL1</accession>
<evidence type="ECO:0000313" key="3">
    <source>
        <dbReference type="EMBL" id="SYW80181.1"/>
    </source>
</evidence>
<sequence>MTSSPNPAPSSTSSESGYQGHLTLGDGLLASRDHRPTHPSLLQVIFNKGSYNSHLISLRTFLPGDLVTSFAPHADLATARSYSTVQTGPWTHIELNSDLLYCNHSCDPNVAFHIGNAEDKESWKAKAIKKIDKGDTLTFFYPSTEWHMSQPFDCACGQEALCLGKIDGAHSIPLSTLKRYFINEHILKMKRQQIEKGASLDEQESKRQW</sequence>
<proteinExistence type="predicted"/>
<evidence type="ECO:0000313" key="5">
    <source>
        <dbReference type="Proteomes" id="UP000658997"/>
    </source>
</evidence>
<dbReference type="EMBL" id="LT558132">
    <property type="protein sequence ID" value="SAM84997.1"/>
    <property type="molecule type" value="Genomic_DNA"/>
</dbReference>
<dbReference type="PANTHER" id="PTHR12350:SF19">
    <property type="entry name" value="SET DOMAIN-CONTAINING PROTEIN"/>
    <property type="match status" value="1"/>
</dbReference>
<evidence type="ECO:0000259" key="1">
    <source>
        <dbReference type="Pfam" id="PF00856"/>
    </source>
</evidence>
<keyword evidence="5" id="KW-1185">Reference proteome</keyword>
<name>A0A1K0GAL1_9BASI</name>
<evidence type="ECO:0000313" key="2">
    <source>
        <dbReference type="EMBL" id="SAM84997.1"/>
    </source>
</evidence>
<evidence type="ECO:0000313" key="4">
    <source>
        <dbReference type="Proteomes" id="UP000179920"/>
    </source>
</evidence>
<dbReference type="PANTHER" id="PTHR12350">
    <property type="entry name" value="HISTONE-LYSINE N-METHYLTRANSFERASE-RELATED"/>
    <property type="match status" value="1"/>
</dbReference>
<organism evidence="2 4">
    <name type="scientific">Ustilago bromivora</name>
    <dbReference type="NCBI Taxonomy" id="307758"/>
    <lineage>
        <taxon>Eukaryota</taxon>
        <taxon>Fungi</taxon>
        <taxon>Dikarya</taxon>
        <taxon>Basidiomycota</taxon>
        <taxon>Ustilaginomycotina</taxon>
        <taxon>Ustilaginomycetes</taxon>
        <taxon>Ustilaginales</taxon>
        <taxon>Ustilaginaceae</taxon>
        <taxon>Ustilago</taxon>
    </lineage>
</organism>
<dbReference type="OrthoDB" id="5984008at2759"/>
<protein>
    <recommendedName>
        <fullName evidence="1">SET domain-containing protein</fullName>
    </recommendedName>
</protein>